<evidence type="ECO:0000313" key="2">
    <source>
        <dbReference type="Proteomes" id="UP001221898"/>
    </source>
</evidence>
<sequence length="68" mass="7275">MPRLKTARGHGYSKAAGKGTMEKGFVELARLSDPNRPPESQGCQPCASVLIQRPRQQAADGTIPVVKS</sequence>
<keyword evidence="2" id="KW-1185">Reference proteome</keyword>
<gene>
    <name evidence="1" type="ORF">AAFF_G00347080</name>
</gene>
<proteinExistence type="predicted"/>
<protein>
    <submittedName>
        <fullName evidence="1">Uncharacterized protein</fullName>
    </submittedName>
</protein>
<evidence type="ECO:0000313" key="1">
    <source>
        <dbReference type="EMBL" id="KAJ8403840.1"/>
    </source>
</evidence>
<accession>A0AAD7SK60</accession>
<dbReference type="EMBL" id="JAINUG010000056">
    <property type="protein sequence ID" value="KAJ8403840.1"/>
    <property type="molecule type" value="Genomic_DNA"/>
</dbReference>
<reference evidence="1" key="1">
    <citation type="journal article" date="2023" name="Science">
        <title>Genome structures resolve the early diversification of teleost fishes.</title>
        <authorList>
            <person name="Parey E."/>
            <person name="Louis A."/>
            <person name="Montfort J."/>
            <person name="Bouchez O."/>
            <person name="Roques C."/>
            <person name="Iampietro C."/>
            <person name="Lluch J."/>
            <person name="Castinel A."/>
            <person name="Donnadieu C."/>
            <person name="Desvignes T."/>
            <person name="Floi Bucao C."/>
            <person name="Jouanno E."/>
            <person name="Wen M."/>
            <person name="Mejri S."/>
            <person name="Dirks R."/>
            <person name="Jansen H."/>
            <person name="Henkel C."/>
            <person name="Chen W.J."/>
            <person name="Zahm M."/>
            <person name="Cabau C."/>
            <person name="Klopp C."/>
            <person name="Thompson A.W."/>
            <person name="Robinson-Rechavi M."/>
            <person name="Braasch I."/>
            <person name="Lecointre G."/>
            <person name="Bobe J."/>
            <person name="Postlethwait J.H."/>
            <person name="Berthelot C."/>
            <person name="Roest Crollius H."/>
            <person name="Guiguen Y."/>
        </authorList>
    </citation>
    <scope>NUCLEOTIDE SEQUENCE</scope>
    <source>
        <strain evidence="1">NC1722</strain>
    </source>
</reference>
<dbReference type="Proteomes" id="UP001221898">
    <property type="component" value="Unassembled WGS sequence"/>
</dbReference>
<name>A0AAD7SK60_9TELE</name>
<organism evidence="1 2">
    <name type="scientific">Aldrovandia affinis</name>
    <dbReference type="NCBI Taxonomy" id="143900"/>
    <lineage>
        <taxon>Eukaryota</taxon>
        <taxon>Metazoa</taxon>
        <taxon>Chordata</taxon>
        <taxon>Craniata</taxon>
        <taxon>Vertebrata</taxon>
        <taxon>Euteleostomi</taxon>
        <taxon>Actinopterygii</taxon>
        <taxon>Neopterygii</taxon>
        <taxon>Teleostei</taxon>
        <taxon>Notacanthiformes</taxon>
        <taxon>Halosauridae</taxon>
        <taxon>Aldrovandia</taxon>
    </lineage>
</organism>
<dbReference type="AlphaFoldDB" id="A0AAD7SK60"/>
<comment type="caution">
    <text evidence="1">The sequence shown here is derived from an EMBL/GenBank/DDBJ whole genome shotgun (WGS) entry which is preliminary data.</text>
</comment>